<dbReference type="PROSITE" id="PS00463">
    <property type="entry name" value="ZN2_CY6_FUNGAL_1"/>
    <property type="match status" value="1"/>
</dbReference>
<dbReference type="InterPro" id="IPR051089">
    <property type="entry name" value="prtT"/>
</dbReference>
<evidence type="ECO:0000256" key="5">
    <source>
        <dbReference type="ARBA" id="ARBA00023163"/>
    </source>
</evidence>
<dbReference type="CDD" id="cd12148">
    <property type="entry name" value="fungal_TF_MHR"/>
    <property type="match status" value="1"/>
</dbReference>
<accession>A0ABR4KFJ7</accession>
<evidence type="ECO:0000256" key="6">
    <source>
        <dbReference type="ARBA" id="ARBA00023242"/>
    </source>
</evidence>
<evidence type="ECO:0000313" key="10">
    <source>
        <dbReference type="Proteomes" id="UP001610446"/>
    </source>
</evidence>
<comment type="caution">
    <text evidence="9">The sequence shown here is derived from an EMBL/GenBank/DDBJ whole genome shotgun (WGS) entry which is preliminary data.</text>
</comment>
<evidence type="ECO:0000259" key="8">
    <source>
        <dbReference type="PROSITE" id="PS50048"/>
    </source>
</evidence>
<evidence type="ECO:0000256" key="3">
    <source>
        <dbReference type="ARBA" id="ARBA00023015"/>
    </source>
</evidence>
<keyword evidence="7" id="KW-0175">Coiled coil</keyword>
<organism evidence="9 10">
    <name type="scientific">Aspergillus pseudoustus</name>
    <dbReference type="NCBI Taxonomy" id="1810923"/>
    <lineage>
        <taxon>Eukaryota</taxon>
        <taxon>Fungi</taxon>
        <taxon>Dikarya</taxon>
        <taxon>Ascomycota</taxon>
        <taxon>Pezizomycotina</taxon>
        <taxon>Eurotiomycetes</taxon>
        <taxon>Eurotiomycetidae</taxon>
        <taxon>Eurotiales</taxon>
        <taxon>Aspergillaceae</taxon>
        <taxon>Aspergillus</taxon>
        <taxon>Aspergillus subgen. Nidulantes</taxon>
    </lineage>
</organism>
<keyword evidence="10" id="KW-1185">Reference proteome</keyword>
<proteinExistence type="predicted"/>
<dbReference type="EMBL" id="JBFXLU010000032">
    <property type="protein sequence ID" value="KAL2851047.1"/>
    <property type="molecule type" value="Genomic_DNA"/>
</dbReference>
<dbReference type="Pfam" id="PF00172">
    <property type="entry name" value="Zn_clus"/>
    <property type="match status" value="1"/>
</dbReference>
<feature type="domain" description="Zn(2)-C6 fungal-type" evidence="8">
    <location>
        <begin position="24"/>
        <end position="59"/>
    </location>
</feature>
<comment type="subcellular location">
    <subcellularLocation>
        <location evidence="1">Nucleus</location>
    </subcellularLocation>
</comment>
<keyword evidence="5" id="KW-0804">Transcription</keyword>
<dbReference type="Gene3D" id="4.10.240.10">
    <property type="entry name" value="Zn(2)-C6 fungal-type DNA-binding domain"/>
    <property type="match status" value="1"/>
</dbReference>
<evidence type="ECO:0000313" key="9">
    <source>
        <dbReference type="EMBL" id="KAL2851047.1"/>
    </source>
</evidence>
<dbReference type="PANTHER" id="PTHR31845:SF10">
    <property type="entry name" value="ZN(II)2CYS6 TRANSCRIPTION FACTOR (EUROFUNG)"/>
    <property type="match status" value="1"/>
</dbReference>
<dbReference type="SMART" id="SM00066">
    <property type="entry name" value="GAL4"/>
    <property type="match status" value="1"/>
</dbReference>
<dbReference type="InterPro" id="IPR001138">
    <property type="entry name" value="Zn2Cys6_DnaBD"/>
</dbReference>
<evidence type="ECO:0000256" key="2">
    <source>
        <dbReference type="ARBA" id="ARBA00022833"/>
    </source>
</evidence>
<keyword evidence="4" id="KW-0238">DNA-binding</keyword>
<dbReference type="SUPFAM" id="SSF57701">
    <property type="entry name" value="Zn2/Cys6 DNA-binding domain"/>
    <property type="match status" value="1"/>
</dbReference>
<gene>
    <name evidence="9" type="ORF">BJY01DRAFT_209413</name>
</gene>
<reference evidence="9 10" key="1">
    <citation type="submission" date="2024-07" db="EMBL/GenBank/DDBJ databases">
        <title>Section-level genome sequencing and comparative genomics of Aspergillus sections Usti and Cavernicolus.</title>
        <authorList>
            <consortium name="Lawrence Berkeley National Laboratory"/>
            <person name="Nybo J.L."/>
            <person name="Vesth T.C."/>
            <person name="Theobald S."/>
            <person name="Frisvad J.C."/>
            <person name="Larsen T.O."/>
            <person name="Kjaerboelling I."/>
            <person name="Rothschild-Mancinelli K."/>
            <person name="Lyhne E.K."/>
            <person name="Kogle M.E."/>
            <person name="Barry K."/>
            <person name="Clum A."/>
            <person name="Na H."/>
            <person name="Ledsgaard L."/>
            <person name="Lin J."/>
            <person name="Lipzen A."/>
            <person name="Kuo A."/>
            <person name="Riley R."/>
            <person name="Mondo S."/>
            <person name="Labutti K."/>
            <person name="Haridas S."/>
            <person name="Pangalinan J."/>
            <person name="Salamov A.A."/>
            <person name="Simmons B.A."/>
            <person name="Magnuson J.K."/>
            <person name="Chen J."/>
            <person name="Drula E."/>
            <person name="Henrissat B."/>
            <person name="Wiebenga A."/>
            <person name="Lubbers R.J."/>
            <person name="Gomes A.C."/>
            <person name="Makela M.R."/>
            <person name="Stajich J."/>
            <person name="Grigoriev I.V."/>
            <person name="Mortensen U.H."/>
            <person name="De Vries R.P."/>
            <person name="Baker S.E."/>
            <person name="Andersen M.R."/>
        </authorList>
    </citation>
    <scope>NUCLEOTIDE SEQUENCE [LARGE SCALE GENOMIC DNA]</scope>
    <source>
        <strain evidence="9 10">CBS 123904</strain>
    </source>
</reference>
<evidence type="ECO:0000256" key="1">
    <source>
        <dbReference type="ARBA" id="ARBA00004123"/>
    </source>
</evidence>
<sequence length="685" mass="76890">MEHCKRRPDEDLEYIRPHPRAARACDPCRTRKIRCLRGEKGFNGDACRRCASYGYQCTYTPIRSRQPRDGGPLTKPKPVKFDNRKDEDVVSELCKGSPPRMGGLSHILDVHRRAFQDKLPQAGALYSSATSIPTPESIDQPLHSTCCSGVPEANLNIDMQEAEKLLSLFRQRNSYFPFIDIPDTTSAASMAVHRPFLLLAILTVASSRAPRLQQRTDERFRRVLGERVILHGEQSLDYVQGLLVYIAWLPLHLHPIRSQLFQYLRILNAMISDLELDSFLNDTTKEEKDTFLGCFSLTSHLSGLFQRVRKDNSTPESYIDSLRHLGPHLASNMSMQYARIHELAGRVTGYEPTSSIAKDICDRRAGCGQVQPLYQDKPSPCAGKLEVRKRVEEFNSELESLEVELSGEIQNKISIRLAMLFIKLSITFLPVKPAQPSKTRHKLEAPFISPPDYTDAEILDVANSCLADITTFLETFLATPLEEYLLFTIREWSQLIVTISLASHLCFTRPETDDNTGWDNFQTNSRAKMLIYLESLIHRMDTLSVSSSSTPFPDGFCMFKSVFGILVQTFAPPSTPDTSHCTRTTTMSESLASSEQCRNPSIKNPQLSGSAISRCPVMNGTLQQTDFWRALEQNTPSSNDSPTGGCSNQQSSSLLEGYTVDGLMEAPQDWPSIFSDWVVDLGSLP</sequence>
<evidence type="ECO:0000256" key="7">
    <source>
        <dbReference type="SAM" id="Coils"/>
    </source>
</evidence>
<keyword evidence="3" id="KW-0805">Transcription regulation</keyword>
<dbReference type="Proteomes" id="UP001610446">
    <property type="component" value="Unassembled WGS sequence"/>
</dbReference>
<feature type="coiled-coil region" evidence="7">
    <location>
        <begin position="384"/>
        <end position="411"/>
    </location>
</feature>
<dbReference type="PANTHER" id="PTHR31845">
    <property type="entry name" value="FINGER DOMAIN PROTEIN, PUTATIVE-RELATED"/>
    <property type="match status" value="1"/>
</dbReference>
<keyword evidence="2" id="KW-0862">Zinc</keyword>
<evidence type="ECO:0000256" key="4">
    <source>
        <dbReference type="ARBA" id="ARBA00023125"/>
    </source>
</evidence>
<dbReference type="CDD" id="cd00067">
    <property type="entry name" value="GAL4"/>
    <property type="match status" value="1"/>
</dbReference>
<name>A0ABR4KFJ7_9EURO</name>
<protein>
    <recommendedName>
        <fullName evidence="8">Zn(2)-C6 fungal-type domain-containing protein</fullName>
    </recommendedName>
</protein>
<feature type="non-terminal residue" evidence="9">
    <location>
        <position position="685"/>
    </location>
</feature>
<dbReference type="InterPro" id="IPR036864">
    <property type="entry name" value="Zn2-C6_fun-type_DNA-bd_sf"/>
</dbReference>
<keyword evidence="6" id="KW-0539">Nucleus</keyword>
<dbReference type="PROSITE" id="PS50048">
    <property type="entry name" value="ZN2_CY6_FUNGAL_2"/>
    <property type="match status" value="1"/>
</dbReference>